<dbReference type="InterPro" id="IPR016181">
    <property type="entry name" value="Acyl_CoA_acyltransferase"/>
</dbReference>
<keyword evidence="2" id="KW-0012">Acyltransferase</keyword>
<keyword evidence="3" id="KW-1185">Reference proteome</keyword>
<keyword evidence="2" id="KW-0808">Transferase</keyword>
<evidence type="ECO:0000313" key="3">
    <source>
        <dbReference type="Proteomes" id="UP001058184"/>
    </source>
</evidence>
<dbReference type="Gene3D" id="3.40.630.30">
    <property type="match status" value="1"/>
</dbReference>
<proteinExistence type="predicted"/>
<dbReference type="PROSITE" id="PS51186">
    <property type="entry name" value="GNAT"/>
    <property type="match status" value="1"/>
</dbReference>
<protein>
    <submittedName>
        <fullName evidence="2">GNAT family N-acetyltransferase</fullName>
        <ecNumber evidence="2">2.3.1.-</ecNumber>
    </submittedName>
</protein>
<evidence type="ECO:0000313" key="2">
    <source>
        <dbReference type="EMBL" id="UWQ59133.1"/>
    </source>
</evidence>
<name>A0ABY5WY99_LEICA</name>
<evidence type="ECO:0000259" key="1">
    <source>
        <dbReference type="PROSITE" id="PS51186"/>
    </source>
</evidence>
<dbReference type="InterPro" id="IPR000182">
    <property type="entry name" value="GNAT_dom"/>
</dbReference>
<dbReference type="SUPFAM" id="SSF55729">
    <property type="entry name" value="Acyl-CoA N-acyltransferases (Nat)"/>
    <property type="match status" value="1"/>
</dbReference>
<gene>
    <name evidence="2" type="ORF">K3722_03080</name>
</gene>
<accession>A0ABY5WY99</accession>
<dbReference type="Proteomes" id="UP001058184">
    <property type="component" value="Chromosome"/>
</dbReference>
<sequence>MHPEDVPLITEWRHAYDKEIFGSQNLPEIRQRSAARAEALVHSGRGRILELGGLPVAMTAFNAVLPEMVQVGGVYTPPGQRSRGFARRAVALHLAEAHEDGVQEAILFAAGTAAIRAYQKLGFQRIGDYRIVEFSEPVTVRGG</sequence>
<dbReference type="RefSeq" id="WP_260003047.1">
    <property type="nucleotide sequence ID" value="NZ_CP081078.1"/>
</dbReference>
<dbReference type="EC" id="2.3.1.-" evidence="2"/>
<dbReference type="Pfam" id="PF00583">
    <property type="entry name" value="Acetyltransf_1"/>
    <property type="match status" value="1"/>
</dbReference>
<dbReference type="EMBL" id="CP081078">
    <property type="protein sequence ID" value="UWQ59133.1"/>
    <property type="molecule type" value="Genomic_DNA"/>
</dbReference>
<feature type="domain" description="N-acetyltransferase" evidence="1">
    <location>
        <begin position="1"/>
        <end position="141"/>
    </location>
</feature>
<reference evidence="2" key="1">
    <citation type="submission" date="2021-08" db="EMBL/GenBank/DDBJ databases">
        <authorList>
            <person name="Nwanade C."/>
            <person name="Wang M."/>
            <person name="Masoudi A."/>
            <person name="Yu Z."/>
            <person name="Liu J."/>
        </authorList>
    </citation>
    <scope>NUCLEOTIDE SEQUENCE</scope>
    <source>
        <strain evidence="2">S141</strain>
    </source>
</reference>
<organism evidence="2 3">
    <name type="scientific">Leisingera caerulea</name>
    <name type="common">Phaeobacter caeruleus</name>
    <dbReference type="NCBI Taxonomy" id="506591"/>
    <lineage>
        <taxon>Bacteria</taxon>
        <taxon>Pseudomonadati</taxon>
        <taxon>Pseudomonadota</taxon>
        <taxon>Alphaproteobacteria</taxon>
        <taxon>Rhodobacterales</taxon>
        <taxon>Roseobacteraceae</taxon>
        <taxon>Leisingera</taxon>
    </lineage>
</organism>
<dbReference type="GO" id="GO:0016746">
    <property type="term" value="F:acyltransferase activity"/>
    <property type="evidence" value="ECO:0007669"/>
    <property type="project" value="UniProtKB-KW"/>
</dbReference>